<organism evidence="3">
    <name type="scientific">marine metagenome</name>
    <dbReference type="NCBI Taxonomy" id="408172"/>
    <lineage>
        <taxon>unclassified sequences</taxon>
        <taxon>metagenomes</taxon>
        <taxon>ecological metagenomes</taxon>
    </lineage>
</organism>
<dbReference type="CDD" id="cd03051">
    <property type="entry name" value="GST_N_GTT2_like"/>
    <property type="match status" value="1"/>
</dbReference>
<dbReference type="InterPro" id="IPR010987">
    <property type="entry name" value="Glutathione-S-Trfase_C-like"/>
</dbReference>
<dbReference type="SUPFAM" id="SSF52833">
    <property type="entry name" value="Thioredoxin-like"/>
    <property type="match status" value="1"/>
</dbReference>
<evidence type="ECO:0000313" key="3">
    <source>
        <dbReference type="EMBL" id="SVA77960.1"/>
    </source>
</evidence>
<feature type="domain" description="GST N-terminal" evidence="1">
    <location>
        <begin position="1"/>
        <end position="81"/>
    </location>
</feature>
<dbReference type="InterPro" id="IPR036282">
    <property type="entry name" value="Glutathione-S-Trfase_C_sf"/>
</dbReference>
<dbReference type="InterPro" id="IPR036249">
    <property type="entry name" value="Thioredoxin-like_sf"/>
</dbReference>
<dbReference type="Pfam" id="PF02798">
    <property type="entry name" value="GST_N"/>
    <property type="match status" value="1"/>
</dbReference>
<evidence type="ECO:0000259" key="2">
    <source>
        <dbReference type="PROSITE" id="PS50405"/>
    </source>
</evidence>
<gene>
    <name evidence="3" type="ORF">METZ01_LOCUS130814</name>
</gene>
<accession>A0A381YLV6</accession>
<name>A0A381YLV6_9ZZZZ</name>
<dbReference type="SFLD" id="SFLDG00358">
    <property type="entry name" value="Main_(cytGST)"/>
    <property type="match status" value="1"/>
</dbReference>
<dbReference type="PROSITE" id="PS50405">
    <property type="entry name" value="GST_CTER"/>
    <property type="match status" value="1"/>
</dbReference>
<dbReference type="AlphaFoldDB" id="A0A381YLV6"/>
<dbReference type="PANTHER" id="PTHR44051">
    <property type="entry name" value="GLUTATHIONE S-TRANSFERASE-RELATED"/>
    <property type="match status" value="1"/>
</dbReference>
<dbReference type="InterPro" id="IPR040079">
    <property type="entry name" value="Glutathione_S-Trfase"/>
</dbReference>
<dbReference type="EMBL" id="UINC01018538">
    <property type="protein sequence ID" value="SVA77960.1"/>
    <property type="molecule type" value="Genomic_DNA"/>
</dbReference>
<sequence>MKLYDSRGPNPKLVRMFAAEKNLQFDETIPVDLPKGENRQAPYLSKNPAGQLPCLELNDGHFLAETIAICEYLEECQAEPVLIGATPEDRAETRMWVRRMEWKIIQPMLDGFRFGRGHDFFKDRMRVIPEAADGLKAVAQDGLRWLEHQLEGRLTIVPNRFTLADVTLYPILEFGASVGQPLDPALRSLTAWFEVVGSRDSARNDWYQP</sequence>
<dbReference type="InterPro" id="IPR004045">
    <property type="entry name" value="Glutathione_S-Trfase_N"/>
</dbReference>
<dbReference type="Pfam" id="PF13410">
    <property type="entry name" value="GST_C_2"/>
    <property type="match status" value="1"/>
</dbReference>
<dbReference type="SUPFAM" id="SSF47616">
    <property type="entry name" value="GST C-terminal domain-like"/>
    <property type="match status" value="1"/>
</dbReference>
<dbReference type="Gene3D" id="3.40.30.10">
    <property type="entry name" value="Glutaredoxin"/>
    <property type="match status" value="1"/>
</dbReference>
<proteinExistence type="predicted"/>
<protein>
    <recommendedName>
        <fullName evidence="4">GST N-terminal domain-containing protein</fullName>
    </recommendedName>
</protein>
<evidence type="ECO:0000259" key="1">
    <source>
        <dbReference type="PROSITE" id="PS50404"/>
    </source>
</evidence>
<feature type="non-terminal residue" evidence="3">
    <location>
        <position position="209"/>
    </location>
</feature>
<reference evidence="3" key="1">
    <citation type="submission" date="2018-05" db="EMBL/GenBank/DDBJ databases">
        <authorList>
            <person name="Lanie J.A."/>
            <person name="Ng W.-L."/>
            <person name="Kazmierczak K.M."/>
            <person name="Andrzejewski T.M."/>
            <person name="Davidsen T.M."/>
            <person name="Wayne K.J."/>
            <person name="Tettelin H."/>
            <person name="Glass J.I."/>
            <person name="Rusch D."/>
            <person name="Podicherti R."/>
            <person name="Tsui H.-C.T."/>
            <person name="Winkler M.E."/>
        </authorList>
    </citation>
    <scope>NUCLEOTIDE SEQUENCE</scope>
</reference>
<dbReference type="PROSITE" id="PS50404">
    <property type="entry name" value="GST_NTER"/>
    <property type="match status" value="1"/>
</dbReference>
<dbReference type="PANTHER" id="PTHR44051:SF8">
    <property type="entry name" value="GLUTATHIONE S-TRANSFERASE GSTA"/>
    <property type="match status" value="1"/>
</dbReference>
<dbReference type="InterPro" id="IPR034345">
    <property type="entry name" value="Gtt2-like_N"/>
</dbReference>
<evidence type="ECO:0008006" key="4">
    <source>
        <dbReference type="Google" id="ProtNLM"/>
    </source>
</evidence>
<dbReference type="SFLD" id="SFLDS00019">
    <property type="entry name" value="Glutathione_Transferase_(cytos"/>
    <property type="match status" value="1"/>
</dbReference>
<feature type="domain" description="GST C-terminal" evidence="2">
    <location>
        <begin position="86"/>
        <end position="209"/>
    </location>
</feature>
<dbReference type="Gene3D" id="1.20.1050.10">
    <property type="match status" value="1"/>
</dbReference>